<name>A5BVZ8_VITVI</name>
<protein>
    <recommendedName>
        <fullName evidence="2">Retrovirus-related Pol polyprotein from transposon TNT 1-94</fullName>
    </recommendedName>
</protein>
<evidence type="ECO:0008006" key="2">
    <source>
        <dbReference type="Google" id="ProtNLM"/>
    </source>
</evidence>
<proteinExistence type="predicted"/>
<sequence>MNMTLNERARNMRIHAGLLKIFWADAINTTAYLINRGPSIPLNCKIPEDVWSGVAKQILGMRITRDNEILKLSHEEYVKKVLNIFNMVGVKPKSIPLASHFWLSKDQSPSIEQERVYMAKVSYASIIGNLMYVMVYTRSDITHTVGVVSKYISNLGTQHWKAVKWILRYLRGTTKYALCFRNSILTNVTISRNHVSPRNWPSVSQRGIEEEDCRWLEAKQPFVRGESLSGYGVLYLSGEGGALATATNSWFPVDEMHMGDDTSAIALTGQWLKIIATEVIFS</sequence>
<organism evidence="1">
    <name type="scientific">Vitis vinifera</name>
    <name type="common">Grape</name>
    <dbReference type="NCBI Taxonomy" id="29760"/>
    <lineage>
        <taxon>Eukaryota</taxon>
        <taxon>Viridiplantae</taxon>
        <taxon>Streptophyta</taxon>
        <taxon>Embryophyta</taxon>
        <taxon>Tracheophyta</taxon>
        <taxon>Spermatophyta</taxon>
        <taxon>Magnoliopsida</taxon>
        <taxon>eudicotyledons</taxon>
        <taxon>Gunneridae</taxon>
        <taxon>Pentapetalae</taxon>
        <taxon>rosids</taxon>
        <taxon>Vitales</taxon>
        <taxon>Vitaceae</taxon>
        <taxon>Viteae</taxon>
        <taxon>Vitis</taxon>
    </lineage>
</organism>
<evidence type="ECO:0000313" key="1">
    <source>
        <dbReference type="EMBL" id="CAN68363.1"/>
    </source>
</evidence>
<dbReference type="EMBL" id="AM473193">
    <property type="protein sequence ID" value="CAN68363.1"/>
    <property type="molecule type" value="Genomic_DNA"/>
</dbReference>
<dbReference type="PANTHER" id="PTHR11439:SF467">
    <property type="entry name" value="INTEGRASE CATALYTIC DOMAIN-CONTAINING PROTEIN"/>
    <property type="match status" value="1"/>
</dbReference>
<dbReference type="PANTHER" id="PTHR11439">
    <property type="entry name" value="GAG-POL-RELATED RETROTRANSPOSON"/>
    <property type="match status" value="1"/>
</dbReference>
<accession>A5BVZ8</accession>
<gene>
    <name evidence="1" type="ORF">VITISV_021898</name>
</gene>
<reference evidence="1" key="1">
    <citation type="journal article" date="2007" name="PLoS ONE">
        <title>The first genome sequence of an elite grapevine cultivar (Pinot noir Vitis vinifera L.): coping with a highly heterozygous genome.</title>
        <authorList>
            <person name="Velasco R."/>
            <person name="Zharkikh A."/>
            <person name="Troggio M."/>
            <person name="Cartwright D.A."/>
            <person name="Cestaro A."/>
            <person name="Pruss D."/>
            <person name="Pindo M."/>
            <person name="FitzGerald L.M."/>
            <person name="Vezzulli S."/>
            <person name="Reid J."/>
            <person name="Malacarne G."/>
            <person name="Iliev D."/>
            <person name="Coppola G."/>
            <person name="Wardell B."/>
            <person name="Micheletti D."/>
            <person name="Macalma T."/>
            <person name="Facci M."/>
            <person name="Mitchell J.T."/>
            <person name="Perazzolli M."/>
            <person name="Eldredge G."/>
            <person name="Gatto P."/>
            <person name="Oyzerski R."/>
            <person name="Moretto M."/>
            <person name="Gutin N."/>
            <person name="Stefanini M."/>
            <person name="Chen Y."/>
            <person name="Segala C."/>
            <person name="Davenport C."/>
            <person name="Dematte L."/>
            <person name="Mraz A."/>
            <person name="Battilana J."/>
            <person name="Stormo K."/>
            <person name="Costa F."/>
            <person name="Tao Q."/>
            <person name="Si-Ammour A."/>
            <person name="Harkins T."/>
            <person name="Lackey A."/>
            <person name="Perbost C."/>
            <person name="Taillon B."/>
            <person name="Stella A."/>
            <person name="Solovyev V."/>
            <person name="Fawcett J.A."/>
            <person name="Sterck L."/>
            <person name="Vandepoele K."/>
            <person name="Grando S.M."/>
            <person name="Toppo S."/>
            <person name="Moser C."/>
            <person name="Lanchbury J."/>
            <person name="Bogden R."/>
            <person name="Skolnick M."/>
            <person name="Sgaramella V."/>
            <person name="Bhatnagar S.K."/>
            <person name="Fontana P."/>
            <person name="Gutin A."/>
            <person name="Van de Peer Y."/>
            <person name="Salamini F."/>
            <person name="Viola R."/>
        </authorList>
    </citation>
    <scope>NUCLEOTIDE SEQUENCE</scope>
</reference>
<dbReference type="AlphaFoldDB" id="A5BVZ8"/>